<dbReference type="RefSeq" id="XP_014566239.1">
    <property type="nucleotide sequence ID" value="XM_014710753.1"/>
</dbReference>
<organism evidence="3 4">
    <name type="scientific">Mixia osmundae (strain CBS 9802 / IAM 14324 / JCM 22182 / KY 12970)</name>
    <dbReference type="NCBI Taxonomy" id="764103"/>
    <lineage>
        <taxon>Eukaryota</taxon>
        <taxon>Fungi</taxon>
        <taxon>Dikarya</taxon>
        <taxon>Basidiomycota</taxon>
        <taxon>Pucciniomycotina</taxon>
        <taxon>Mixiomycetes</taxon>
        <taxon>Mixiales</taxon>
        <taxon>Mixiaceae</taxon>
        <taxon>Mixia</taxon>
    </lineage>
</organism>
<keyword evidence="1" id="KW-0064">Aspartyl protease</keyword>
<dbReference type="GO" id="GO:0006508">
    <property type="term" value="P:proteolysis"/>
    <property type="evidence" value="ECO:0007669"/>
    <property type="project" value="InterPro"/>
</dbReference>
<sequence length="255" mass="27552">MIAPNLILGSTDFGVVKQIRTGSTTSGYTGVFALGPQAGLDGQMKSDTFSTWMTGATDAGIVPRNVVTIDLDEPSLTLGYVNLDNAVGELVYLPCLEAESWQVKIGMPQIGFDGSMIVDTGAPLFILTPTAMQMLMKYIPGSKLVEGTRILLVPADHLPKDLTFMARLSSLLALRWADAFSGQFGNLEFVLPGKEQLLGAATRRDWHGFVFSIFQQIADMPAGVDAIMGSKILQHLIVVLDDDNQQIGFAARKRT</sequence>
<dbReference type="InParanoid" id="G7E4Q5"/>
<evidence type="ECO:0000256" key="1">
    <source>
        <dbReference type="ARBA" id="ARBA00022750"/>
    </source>
</evidence>
<dbReference type="Proteomes" id="UP000009131">
    <property type="component" value="Unassembled WGS sequence"/>
</dbReference>
<protein>
    <recommendedName>
        <fullName evidence="2">Peptidase A1 domain-containing protein</fullName>
    </recommendedName>
</protein>
<evidence type="ECO:0000259" key="2">
    <source>
        <dbReference type="PROSITE" id="PS51767"/>
    </source>
</evidence>
<dbReference type="InterPro" id="IPR033121">
    <property type="entry name" value="PEPTIDASE_A1"/>
</dbReference>
<reference evidence="3 4" key="2">
    <citation type="journal article" date="2012" name="Open Biol.">
        <title>Characteristics of nucleosomes and linker DNA regions on the genome of the basidiomycete Mixia osmundae revealed by mono- and dinucleosome mapping.</title>
        <authorList>
            <person name="Nishida H."/>
            <person name="Kondo S."/>
            <person name="Matsumoto T."/>
            <person name="Suzuki Y."/>
            <person name="Yoshikawa H."/>
            <person name="Taylor T.D."/>
            <person name="Sugiyama J."/>
        </authorList>
    </citation>
    <scope>NUCLEOTIDE SEQUENCE [LARGE SCALE GENOMIC DNA]</scope>
    <source>
        <strain evidence="4">CBS 9802 / IAM 14324 / JCM 22182 / KY 12970</strain>
    </source>
</reference>
<dbReference type="PROSITE" id="PS00141">
    <property type="entry name" value="ASP_PROTEASE"/>
    <property type="match status" value="1"/>
</dbReference>
<evidence type="ECO:0000313" key="3">
    <source>
        <dbReference type="EMBL" id="GAA97815.1"/>
    </source>
</evidence>
<dbReference type="AlphaFoldDB" id="G7E4Q5"/>
<proteinExistence type="predicted"/>
<dbReference type="GO" id="GO:0004190">
    <property type="term" value="F:aspartic-type endopeptidase activity"/>
    <property type="evidence" value="ECO:0007669"/>
    <property type="project" value="UniProtKB-KW"/>
</dbReference>
<comment type="caution">
    <text evidence="3">The sequence shown here is derived from an EMBL/GenBank/DDBJ whole genome shotgun (WGS) entry which is preliminary data.</text>
</comment>
<dbReference type="HOGENOM" id="CLU_055664_0_0_1"/>
<dbReference type="Pfam" id="PF00026">
    <property type="entry name" value="Asp"/>
    <property type="match status" value="1"/>
</dbReference>
<feature type="domain" description="Peptidase A1" evidence="2">
    <location>
        <begin position="1"/>
        <end position="250"/>
    </location>
</feature>
<keyword evidence="4" id="KW-1185">Reference proteome</keyword>
<accession>G7E4Q5</accession>
<dbReference type="InterPro" id="IPR001969">
    <property type="entry name" value="Aspartic_peptidase_AS"/>
</dbReference>
<evidence type="ECO:0000313" key="4">
    <source>
        <dbReference type="Proteomes" id="UP000009131"/>
    </source>
</evidence>
<keyword evidence="1" id="KW-0378">Hydrolase</keyword>
<dbReference type="Gene3D" id="2.40.70.10">
    <property type="entry name" value="Acid Proteases"/>
    <property type="match status" value="1"/>
</dbReference>
<name>G7E4Q5_MIXOS</name>
<dbReference type="InterPro" id="IPR021109">
    <property type="entry name" value="Peptidase_aspartic_dom_sf"/>
</dbReference>
<gene>
    <name evidence="3" type="primary">Mo04494</name>
    <name evidence="3" type="ORF">E5Q_04494</name>
</gene>
<keyword evidence="1" id="KW-0645">Protease</keyword>
<dbReference type="SUPFAM" id="SSF50630">
    <property type="entry name" value="Acid proteases"/>
    <property type="match status" value="1"/>
</dbReference>
<dbReference type="PROSITE" id="PS51767">
    <property type="entry name" value="PEPTIDASE_A1"/>
    <property type="match status" value="1"/>
</dbReference>
<dbReference type="EMBL" id="BABT02000142">
    <property type="protein sequence ID" value="GAA97815.1"/>
    <property type="molecule type" value="Genomic_DNA"/>
</dbReference>
<reference evidence="3 4" key="1">
    <citation type="journal article" date="2011" name="J. Gen. Appl. Microbiol.">
        <title>Draft genome sequencing of the enigmatic basidiomycete Mixia osmundae.</title>
        <authorList>
            <person name="Nishida H."/>
            <person name="Nagatsuka Y."/>
            <person name="Sugiyama J."/>
        </authorList>
    </citation>
    <scope>NUCLEOTIDE SEQUENCE [LARGE SCALE GENOMIC DNA]</scope>
    <source>
        <strain evidence="4">CBS 9802 / IAM 14324 / JCM 22182 / KY 12970</strain>
    </source>
</reference>